<gene>
    <name evidence="1" type="ORF">GPJ16_12030</name>
</gene>
<dbReference type="AlphaFoldDB" id="A0A966L6C3"/>
<accession>A0A966L6C3</accession>
<evidence type="ECO:0000313" key="2">
    <source>
        <dbReference type="Proteomes" id="UP000799330"/>
    </source>
</evidence>
<feature type="non-terminal residue" evidence="1">
    <location>
        <position position="69"/>
    </location>
</feature>
<reference evidence="1" key="1">
    <citation type="journal article" date="2019" name="Mol. Ecol.">
        <title>Genome evolution and host-microbiome shifts correspond with intraspecific niche divergence within harmful algal bloom-forming Microcystis aeruginosa.</title>
        <authorList>
            <person name="Jackrel S.L."/>
            <person name="White J.D."/>
            <person name="Evans J.T."/>
            <person name="Buffin K."/>
            <person name="Hayden K."/>
            <person name="Sarnelle O."/>
            <person name="Denef V.J."/>
        </authorList>
    </citation>
    <scope>NUCLEOTIDE SEQUENCE</scope>
    <source>
        <strain evidence="1">G11-04</strain>
    </source>
</reference>
<dbReference type="Proteomes" id="UP000799330">
    <property type="component" value="Unassembled WGS sequence"/>
</dbReference>
<evidence type="ECO:0000313" key="1">
    <source>
        <dbReference type="EMBL" id="NCS57624.1"/>
    </source>
</evidence>
<comment type="caution">
    <text evidence="1">The sequence shown here is derived from an EMBL/GenBank/DDBJ whole genome shotgun (WGS) entry which is preliminary data.</text>
</comment>
<organism evidence="1 2">
    <name type="scientific">Microcystis aeruginosa G11-04</name>
    <dbReference type="NCBI Taxonomy" id="2685956"/>
    <lineage>
        <taxon>Bacteria</taxon>
        <taxon>Bacillati</taxon>
        <taxon>Cyanobacteriota</taxon>
        <taxon>Cyanophyceae</taxon>
        <taxon>Oscillatoriophycideae</taxon>
        <taxon>Chroococcales</taxon>
        <taxon>Microcystaceae</taxon>
        <taxon>Microcystis</taxon>
    </lineage>
</organism>
<proteinExistence type="predicted"/>
<protein>
    <submittedName>
        <fullName evidence="1">Transposase</fullName>
    </submittedName>
</protein>
<name>A0A966L6C3_MICAE</name>
<dbReference type="EMBL" id="JAADAI010000144">
    <property type="protein sequence ID" value="NCS57624.1"/>
    <property type="molecule type" value="Genomic_DNA"/>
</dbReference>
<sequence length="69" mass="8082">MKLVQRHLIKFNKNEFLALDKLAFLSKNLYNCAVYLNRQAFFSHQPFLTMTELHHALKTSADYQALPAK</sequence>